<dbReference type="GO" id="GO:0016878">
    <property type="term" value="F:acid-thiol ligase activity"/>
    <property type="evidence" value="ECO:0007669"/>
    <property type="project" value="UniProtKB-ARBA"/>
</dbReference>
<accession>A0A4S8IS63</accession>
<keyword evidence="4" id="KW-1185">Reference proteome</keyword>
<dbReference type="PANTHER" id="PTHR24096">
    <property type="entry name" value="LONG-CHAIN-FATTY-ACID--COA LIGASE"/>
    <property type="match status" value="1"/>
</dbReference>
<evidence type="ECO:0000256" key="1">
    <source>
        <dbReference type="ARBA" id="ARBA00022598"/>
    </source>
</evidence>
<dbReference type="EMBL" id="PYDT01000009">
    <property type="protein sequence ID" value="THU50552.1"/>
    <property type="molecule type" value="Genomic_DNA"/>
</dbReference>
<sequence>MGGRGLFNLSSLRVVHCGGAPLSLDLMKRFTASFPGYIGDQEATSLILDSEGWLRTGDLCYFDEDGFLFVVDRLKELIKYKGYQVPPAELESLLQTQPDIIEAAVVPRVKLQVSY</sequence>
<dbReference type="STRING" id="52838.A0A4S8IS63"/>
<dbReference type="Gene3D" id="3.40.50.12780">
    <property type="entry name" value="N-terminal domain of ligase-like"/>
    <property type="match status" value="1"/>
</dbReference>
<dbReference type="SUPFAM" id="SSF56801">
    <property type="entry name" value="Acetyl-CoA synthetase-like"/>
    <property type="match status" value="1"/>
</dbReference>
<dbReference type="PANTHER" id="PTHR24096:SF298">
    <property type="entry name" value="4-COUMARATE--COA LIGASE"/>
    <property type="match status" value="1"/>
</dbReference>
<gene>
    <name evidence="3" type="ORF">C4D60_Mb06t21450</name>
</gene>
<keyword evidence="1" id="KW-0436">Ligase</keyword>
<keyword evidence="2" id="KW-0067">ATP-binding</keyword>
<proteinExistence type="predicted"/>
<dbReference type="Proteomes" id="UP000317650">
    <property type="component" value="Chromosome 6"/>
</dbReference>
<keyword evidence="2" id="KW-0547">Nucleotide-binding</keyword>
<protein>
    <submittedName>
        <fullName evidence="3">Uncharacterized protein</fullName>
    </submittedName>
</protein>
<reference evidence="3 4" key="1">
    <citation type="journal article" date="2019" name="Nat. Plants">
        <title>Genome sequencing of Musa balbisiana reveals subgenome evolution and function divergence in polyploid bananas.</title>
        <authorList>
            <person name="Yao X."/>
        </authorList>
    </citation>
    <scope>NUCLEOTIDE SEQUENCE [LARGE SCALE GENOMIC DNA]</scope>
    <source>
        <strain evidence="4">cv. DH-PKW</strain>
        <tissue evidence="3">Leaves</tissue>
    </source>
</reference>
<evidence type="ECO:0000313" key="3">
    <source>
        <dbReference type="EMBL" id="THU50552.1"/>
    </source>
</evidence>
<comment type="caution">
    <text evidence="3">The sequence shown here is derived from an EMBL/GenBank/DDBJ whole genome shotgun (WGS) entry which is preliminary data.</text>
</comment>
<dbReference type="GO" id="GO:0016405">
    <property type="term" value="F:CoA-ligase activity"/>
    <property type="evidence" value="ECO:0007669"/>
    <property type="project" value="UniProtKB-ARBA"/>
</dbReference>
<dbReference type="InterPro" id="IPR042099">
    <property type="entry name" value="ANL_N_sf"/>
</dbReference>
<dbReference type="Gene3D" id="3.40.50.980">
    <property type="match status" value="1"/>
</dbReference>
<dbReference type="InterPro" id="IPR045851">
    <property type="entry name" value="AMP-bd_C_sf"/>
</dbReference>
<dbReference type="GO" id="GO:0005524">
    <property type="term" value="F:ATP binding"/>
    <property type="evidence" value="ECO:0007669"/>
    <property type="project" value="UniProtKB-KW"/>
</dbReference>
<dbReference type="Gene3D" id="3.30.300.30">
    <property type="match status" value="1"/>
</dbReference>
<name>A0A4S8IS63_MUSBA</name>
<organism evidence="3 4">
    <name type="scientific">Musa balbisiana</name>
    <name type="common">Banana</name>
    <dbReference type="NCBI Taxonomy" id="52838"/>
    <lineage>
        <taxon>Eukaryota</taxon>
        <taxon>Viridiplantae</taxon>
        <taxon>Streptophyta</taxon>
        <taxon>Embryophyta</taxon>
        <taxon>Tracheophyta</taxon>
        <taxon>Spermatophyta</taxon>
        <taxon>Magnoliopsida</taxon>
        <taxon>Liliopsida</taxon>
        <taxon>Zingiberales</taxon>
        <taxon>Musaceae</taxon>
        <taxon>Musa</taxon>
    </lineage>
</organism>
<dbReference type="AlphaFoldDB" id="A0A4S8IS63"/>
<evidence type="ECO:0000313" key="4">
    <source>
        <dbReference type="Proteomes" id="UP000317650"/>
    </source>
</evidence>
<evidence type="ECO:0000256" key="2">
    <source>
        <dbReference type="ARBA" id="ARBA00022840"/>
    </source>
</evidence>